<proteinExistence type="inferred from homology"/>
<keyword evidence="10" id="KW-1185">Reference proteome</keyword>
<accession>A0A4R6SJR1</accession>
<comment type="similarity">
    <text evidence="7">Belongs to the binding-protein-dependent transport system permease family.</text>
</comment>
<evidence type="ECO:0000256" key="2">
    <source>
        <dbReference type="ARBA" id="ARBA00022448"/>
    </source>
</evidence>
<evidence type="ECO:0000313" key="10">
    <source>
        <dbReference type="Proteomes" id="UP000295444"/>
    </source>
</evidence>
<feature type="transmembrane region" description="Helical" evidence="7">
    <location>
        <begin position="193"/>
        <end position="209"/>
    </location>
</feature>
<dbReference type="InterPro" id="IPR000515">
    <property type="entry name" value="MetI-like"/>
</dbReference>
<comment type="caution">
    <text evidence="9">The sequence shown here is derived from an EMBL/GenBank/DDBJ whole genome shotgun (WGS) entry which is preliminary data.</text>
</comment>
<dbReference type="PROSITE" id="PS50928">
    <property type="entry name" value="ABC_TM1"/>
    <property type="match status" value="1"/>
</dbReference>
<evidence type="ECO:0000256" key="5">
    <source>
        <dbReference type="ARBA" id="ARBA00022989"/>
    </source>
</evidence>
<keyword evidence="3" id="KW-1003">Cell membrane</keyword>
<dbReference type="Proteomes" id="UP000295444">
    <property type="component" value="Unassembled WGS sequence"/>
</dbReference>
<reference evidence="9 10" key="1">
    <citation type="submission" date="2019-03" db="EMBL/GenBank/DDBJ databases">
        <title>Genomic Encyclopedia of Type Strains, Phase IV (KMG-IV): sequencing the most valuable type-strain genomes for metagenomic binning, comparative biology and taxonomic classification.</title>
        <authorList>
            <person name="Goeker M."/>
        </authorList>
    </citation>
    <scope>NUCLEOTIDE SEQUENCE [LARGE SCALE GENOMIC DNA]</scope>
    <source>
        <strain evidence="9 10">DSM 45361</strain>
    </source>
</reference>
<sequence>MTATAERSVAPATTEAPRPRRPLPLRLLIGFLRHWLLFIVLILLWQWYTVGDEDPYFPPPTEIVGKMHDLWFSGPAWHLWLTQDAIDNVLPSIGRLLGGWAIASVIGVLLGMAIGRSPVLRDFVNPLVSFLRAVPAPLLLPVFMIIFKFGLAMQVATIAFGVVWPVLLNTADGAASVDKTQVDTARSFRIPRLQWLFGVVLPASLPKILSGLRIGLGLSLVLMVVSELVGTTNGIGYELLNAQQSFENAALWAGVVLIGILGNVLNGLLMLVERRALAWHGANSREKE</sequence>
<dbReference type="GO" id="GO:0005886">
    <property type="term" value="C:plasma membrane"/>
    <property type="evidence" value="ECO:0007669"/>
    <property type="project" value="UniProtKB-SubCell"/>
</dbReference>
<keyword evidence="6 7" id="KW-0472">Membrane</keyword>
<dbReference type="RefSeq" id="WP_208115456.1">
    <property type="nucleotide sequence ID" value="NZ_SNXZ01000001.1"/>
</dbReference>
<dbReference type="Gene3D" id="1.10.3720.10">
    <property type="entry name" value="MetI-like"/>
    <property type="match status" value="1"/>
</dbReference>
<protein>
    <submittedName>
        <fullName evidence="9">ABC-type nitrate/sulfonate/bicarbonate transport system permease component</fullName>
    </submittedName>
</protein>
<feature type="domain" description="ABC transmembrane type-1" evidence="8">
    <location>
        <begin position="89"/>
        <end position="273"/>
    </location>
</feature>
<comment type="subcellular location">
    <subcellularLocation>
        <location evidence="1 7">Cell membrane</location>
        <topology evidence="1 7">Multi-pass membrane protein</topology>
    </subcellularLocation>
</comment>
<evidence type="ECO:0000256" key="1">
    <source>
        <dbReference type="ARBA" id="ARBA00004651"/>
    </source>
</evidence>
<gene>
    <name evidence="9" type="ORF">EV186_101518</name>
</gene>
<feature type="transmembrane region" description="Helical" evidence="7">
    <location>
        <begin position="249"/>
        <end position="272"/>
    </location>
</feature>
<dbReference type="CDD" id="cd06261">
    <property type="entry name" value="TM_PBP2"/>
    <property type="match status" value="1"/>
</dbReference>
<dbReference type="GO" id="GO:0055085">
    <property type="term" value="P:transmembrane transport"/>
    <property type="evidence" value="ECO:0007669"/>
    <property type="project" value="InterPro"/>
</dbReference>
<evidence type="ECO:0000313" key="9">
    <source>
        <dbReference type="EMBL" id="TDQ04566.1"/>
    </source>
</evidence>
<keyword evidence="5 7" id="KW-1133">Transmembrane helix</keyword>
<evidence type="ECO:0000256" key="7">
    <source>
        <dbReference type="RuleBase" id="RU363032"/>
    </source>
</evidence>
<evidence type="ECO:0000256" key="4">
    <source>
        <dbReference type="ARBA" id="ARBA00022692"/>
    </source>
</evidence>
<evidence type="ECO:0000256" key="6">
    <source>
        <dbReference type="ARBA" id="ARBA00023136"/>
    </source>
</evidence>
<dbReference type="SUPFAM" id="SSF161098">
    <property type="entry name" value="MetI-like"/>
    <property type="match status" value="1"/>
</dbReference>
<evidence type="ECO:0000256" key="3">
    <source>
        <dbReference type="ARBA" id="ARBA00022475"/>
    </source>
</evidence>
<organism evidence="9 10">
    <name type="scientific">Labedaea rhizosphaerae</name>
    <dbReference type="NCBI Taxonomy" id="598644"/>
    <lineage>
        <taxon>Bacteria</taxon>
        <taxon>Bacillati</taxon>
        <taxon>Actinomycetota</taxon>
        <taxon>Actinomycetes</taxon>
        <taxon>Pseudonocardiales</taxon>
        <taxon>Pseudonocardiaceae</taxon>
        <taxon>Labedaea</taxon>
    </lineage>
</organism>
<evidence type="ECO:0000259" key="8">
    <source>
        <dbReference type="PROSITE" id="PS50928"/>
    </source>
</evidence>
<dbReference type="PANTHER" id="PTHR30151:SF0">
    <property type="entry name" value="ABC TRANSPORTER PERMEASE PROTEIN MJ0413-RELATED"/>
    <property type="match status" value="1"/>
</dbReference>
<dbReference type="AlphaFoldDB" id="A0A4R6SJR1"/>
<dbReference type="InterPro" id="IPR035906">
    <property type="entry name" value="MetI-like_sf"/>
</dbReference>
<feature type="transmembrane region" description="Helical" evidence="7">
    <location>
        <begin position="136"/>
        <end position="164"/>
    </location>
</feature>
<feature type="transmembrane region" description="Helical" evidence="7">
    <location>
        <begin position="27"/>
        <end position="48"/>
    </location>
</feature>
<keyword evidence="4 7" id="KW-0812">Transmembrane</keyword>
<dbReference type="PANTHER" id="PTHR30151">
    <property type="entry name" value="ALKANE SULFONATE ABC TRANSPORTER-RELATED, MEMBRANE SUBUNIT"/>
    <property type="match status" value="1"/>
</dbReference>
<feature type="transmembrane region" description="Helical" evidence="7">
    <location>
        <begin position="97"/>
        <end position="115"/>
    </location>
</feature>
<dbReference type="EMBL" id="SNXZ01000001">
    <property type="protein sequence ID" value="TDQ04566.1"/>
    <property type="molecule type" value="Genomic_DNA"/>
</dbReference>
<keyword evidence="2 7" id="KW-0813">Transport</keyword>
<dbReference type="Pfam" id="PF00528">
    <property type="entry name" value="BPD_transp_1"/>
    <property type="match status" value="1"/>
</dbReference>
<name>A0A4R6SJR1_LABRH</name>